<accession>A0A1B7KME8</accession>
<gene>
    <name evidence="3" type="ORF">A7K69_15900</name>
</gene>
<dbReference type="AlphaFoldDB" id="A0A1B7KME8"/>
<evidence type="ECO:0000313" key="3">
    <source>
        <dbReference type="EMBL" id="OAT71264.1"/>
    </source>
</evidence>
<sequence length="109" mass="12445">MVDIIKEKLENNGYSFVAKMDWDRMPLYTAYSLLQEGYALSDLFGVKVVTDSTIHCYSILGILHNSFKPIEGQFEDNIAIEKSIFSRYLQTKVIINGMEVKVTIQTEAD</sequence>
<feature type="domain" description="RelA/SpoT" evidence="2">
    <location>
        <begin position="15"/>
        <end position="105"/>
    </location>
</feature>
<dbReference type="InterPro" id="IPR043519">
    <property type="entry name" value="NT_sf"/>
</dbReference>
<evidence type="ECO:0000313" key="4">
    <source>
        <dbReference type="Proteomes" id="UP000078290"/>
    </source>
</evidence>
<reference evidence="4" key="1">
    <citation type="submission" date="2016-05" db="EMBL/GenBank/DDBJ databases">
        <authorList>
            <person name="Wang W."/>
            <person name="Zhu L."/>
        </authorList>
    </citation>
    <scope>NUCLEOTIDE SEQUENCE [LARGE SCALE GENOMIC DNA]</scope>
    <source>
        <strain evidence="4">W-2</strain>
    </source>
</reference>
<dbReference type="UniPathway" id="UPA00908">
    <property type="reaction ID" value="UER00884"/>
</dbReference>
<dbReference type="SUPFAM" id="SSF81301">
    <property type="entry name" value="Nucleotidyltransferase"/>
    <property type="match status" value="1"/>
</dbReference>
<dbReference type="Proteomes" id="UP000078290">
    <property type="component" value="Unassembled WGS sequence"/>
</dbReference>
<dbReference type="Pfam" id="PF04607">
    <property type="entry name" value="RelA_SpoT"/>
    <property type="match status" value="1"/>
</dbReference>
<name>A0A1B7KME8_PARTM</name>
<dbReference type="EMBL" id="LXMA01000044">
    <property type="protein sequence ID" value="OAT71264.1"/>
    <property type="molecule type" value="Genomic_DNA"/>
</dbReference>
<proteinExistence type="predicted"/>
<evidence type="ECO:0000256" key="1">
    <source>
        <dbReference type="ARBA" id="ARBA00004976"/>
    </source>
</evidence>
<protein>
    <recommendedName>
        <fullName evidence="2">RelA/SpoT domain-containing protein</fullName>
    </recommendedName>
</protein>
<dbReference type="InterPro" id="IPR007685">
    <property type="entry name" value="RelA_SpoT"/>
</dbReference>
<comment type="pathway">
    <text evidence="1">Purine metabolism; ppGpp biosynthesis; ppGpp from GTP: step 1/2.</text>
</comment>
<dbReference type="OrthoDB" id="9805041at2"/>
<evidence type="ECO:0000259" key="2">
    <source>
        <dbReference type="Pfam" id="PF04607"/>
    </source>
</evidence>
<dbReference type="Gene3D" id="3.30.460.10">
    <property type="entry name" value="Beta Polymerase, domain 2"/>
    <property type="match status" value="1"/>
</dbReference>
<comment type="caution">
    <text evidence="3">The sequence shown here is derived from an EMBL/GenBank/DDBJ whole genome shotgun (WGS) entry which is preliminary data.</text>
</comment>
<dbReference type="GO" id="GO:0015970">
    <property type="term" value="P:guanosine tetraphosphate biosynthetic process"/>
    <property type="evidence" value="ECO:0007669"/>
    <property type="project" value="UniProtKB-UniPathway"/>
</dbReference>
<organism evidence="3 4">
    <name type="scientific">Parageobacillus thermoglucosidasius</name>
    <name type="common">Geobacillus thermoglucosidasius</name>
    <dbReference type="NCBI Taxonomy" id="1426"/>
    <lineage>
        <taxon>Bacteria</taxon>
        <taxon>Bacillati</taxon>
        <taxon>Bacillota</taxon>
        <taxon>Bacilli</taxon>
        <taxon>Bacillales</taxon>
        <taxon>Anoxybacillaceae</taxon>
        <taxon>Parageobacillus</taxon>
    </lineage>
</organism>
<dbReference type="RefSeq" id="WP_064553759.1">
    <property type="nucleotide sequence ID" value="NZ_LXMA01000044.1"/>
</dbReference>